<comment type="catalytic activity">
    <reaction evidence="1">
        <text>ATP + protein L-histidine = ADP + protein N-phospho-L-histidine.</text>
        <dbReference type="EC" id="2.7.13.3"/>
    </reaction>
</comment>
<evidence type="ECO:0000313" key="17">
    <source>
        <dbReference type="EMBL" id="KKN30310.1"/>
    </source>
</evidence>
<feature type="transmembrane region" description="Helical" evidence="15">
    <location>
        <begin position="341"/>
        <end position="361"/>
    </location>
</feature>
<evidence type="ECO:0000256" key="4">
    <source>
        <dbReference type="ARBA" id="ARBA00022475"/>
    </source>
</evidence>
<evidence type="ECO:0000256" key="15">
    <source>
        <dbReference type="SAM" id="Phobius"/>
    </source>
</evidence>
<keyword evidence="10" id="KW-0067">ATP-binding</keyword>
<feature type="coiled-coil region" evidence="13">
    <location>
        <begin position="410"/>
        <end position="455"/>
    </location>
</feature>
<dbReference type="SMART" id="SM00911">
    <property type="entry name" value="HWE_HK"/>
    <property type="match status" value="1"/>
</dbReference>
<keyword evidence="7 15" id="KW-0812">Transmembrane</keyword>
<dbReference type="Pfam" id="PF07536">
    <property type="entry name" value="HWE_HK"/>
    <property type="match status" value="1"/>
</dbReference>
<keyword evidence="8" id="KW-0547">Nucleotide-binding</keyword>
<sequence>MWSCRTVLTSTLVGLQVAALLAVLALTYFASQSVLLSYAEQLTERVAHDTTRFTENFLNPADDAAALTQRLAERAVVQTDNRAILTQYFYEVLRARKDFAGIFYGATDGSFVYVSRDDTVEGATYRTKGIETDPVRSVQLDYFDDELRRVSRRRDDADTYDPRTRPWYLRAMEGREVVWTDPYIFFSSQRPGITVATPVLGEDGMTMRGAVGIDIEIGALSQFLDGLQVGQNGSAAIVSQTGDVIAHRDASFVRAADGKGQQRFAKVTEIDDPALAQAVASLPGGLVNLDPGETRLTRFTAQGENWRGAVRRLSGSRTPWVVITYLPERDILSPLQRVRNIGLLVVAIVVAITALFGALLARALTKPIKALAAQASHISKGEFDDTPLPSMRMKELADTGRAMRRATSWLRDYRRENEQLTGQLREAGRVLERRVDERTEQLAHSNRELEEANRNTSMLAHELDHRVKNLFAMTSSLVALAASHATTPQEVADEARGRINALARAHADTQGATESQLGSIVKSVLEPYANTDDFRINIAGDPLTVSRSNVTPIGLILYELATNAAKYGALGCSGGEVDVTWKRTASGVVTLVWAERSKAPPDDKSDSEGKTSGFGSVMLKAMAHQLDATVERDITSAGLRMTLTMKDLEERREAPLDTQILDPLQSSTRSADRSKRSAESA</sequence>
<dbReference type="Pfam" id="PF02743">
    <property type="entry name" value="dCache_1"/>
    <property type="match status" value="1"/>
</dbReference>
<dbReference type="InterPro" id="IPR003594">
    <property type="entry name" value="HATPase_dom"/>
</dbReference>
<keyword evidence="4" id="KW-1003">Cell membrane</keyword>
<protein>
    <recommendedName>
        <fullName evidence="3">histidine kinase</fullName>
        <ecNumber evidence="3">2.7.13.3</ecNumber>
    </recommendedName>
</protein>
<evidence type="ECO:0000256" key="11">
    <source>
        <dbReference type="ARBA" id="ARBA00022989"/>
    </source>
</evidence>
<feature type="region of interest" description="Disordered" evidence="14">
    <location>
        <begin position="650"/>
        <end position="681"/>
    </location>
</feature>
<evidence type="ECO:0000256" key="1">
    <source>
        <dbReference type="ARBA" id="ARBA00000085"/>
    </source>
</evidence>
<feature type="compositionally biased region" description="Basic and acidic residues" evidence="14">
    <location>
        <begin position="670"/>
        <end position="681"/>
    </location>
</feature>
<evidence type="ECO:0000256" key="9">
    <source>
        <dbReference type="ARBA" id="ARBA00022777"/>
    </source>
</evidence>
<dbReference type="GO" id="GO:0005886">
    <property type="term" value="C:plasma membrane"/>
    <property type="evidence" value="ECO:0007669"/>
    <property type="project" value="UniProtKB-SubCell"/>
</dbReference>
<comment type="caution">
    <text evidence="17">The sequence shown here is derived from an EMBL/GenBank/DDBJ whole genome shotgun (WGS) entry which is preliminary data.</text>
</comment>
<keyword evidence="5" id="KW-0597">Phosphoprotein</keyword>
<gene>
    <name evidence="17" type="ORF">LCGC14_0835240</name>
</gene>
<proteinExistence type="predicted"/>
<dbReference type="SUPFAM" id="SSF103190">
    <property type="entry name" value="Sensory domain-like"/>
    <property type="match status" value="1"/>
</dbReference>
<dbReference type="CDD" id="cd12913">
    <property type="entry name" value="PDC1_MCP_like"/>
    <property type="match status" value="1"/>
</dbReference>
<organism evidence="17">
    <name type="scientific">marine sediment metagenome</name>
    <dbReference type="NCBI Taxonomy" id="412755"/>
    <lineage>
        <taxon>unclassified sequences</taxon>
        <taxon>metagenomes</taxon>
        <taxon>ecological metagenomes</taxon>
    </lineage>
</organism>
<feature type="domain" description="HAMP" evidence="16">
    <location>
        <begin position="362"/>
        <end position="415"/>
    </location>
</feature>
<evidence type="ECO:0000256" key="7">
    <source>
        <dbReference type="ARBA" id="ARBA00022692"/>
    </source>
</evidence>
<dbReference type="Gene3D" id="3.30.450.20">
    <property type="entry name" value="PAS domain"/>
    <property type="match status" value="1"/>
</dbReference>
<accession>A0A0F9PEU3</accession>
<keyword evidence="12 15" id="KW-0472">Membrane</keyword>
<evidence type="ECO:0000256" key="13">
    <source>
        <dbReference type="SAM" id="Coils"/>
    </source>
</evidence>
<keyword evidence="13" id="KW-0175">Coiled coil</keyword>
<dbReference type="PANTHER" id="PTHR41523:SF8">
    <property type="entry name" value="ETHYLENE RESPONSE SENSOR PROTEIN"/>
    <property type="match status" value="1"/>
</dbReference>
<name>A0A0F9PEU3_9ZZZZ</name>
<evidence type="ECO:0000256" key="12">
    <source>
        <dbReference type="ARBA" id="ARBA00023136"/>
    </source>
</evidence>
<dbReference type="InterPro" id="IPR029151">
    <property type="entry name" value="Sensor-like_sf"/>
</dbReference>
<dbReference type="CDD" id="cd18774">
    <property type="entry name" value="PDC2_HK_sensor"/>
    <property type="match status" value="1"/>
</dbReference>
<dbReference type="EC" id="2.7.13.3" evidence="3"/>
<keyword evidence="11 15" id="KW-1133">Transmembrane helix</keyword>
<evidence type="ECO:0000256" key="3">
    <source>
        <dbReference type="ARBA" id="ARBA00012438"/>
    </source>
</evidence>
<comment type="subcellular location">
    <subcellularLocation>
        <location evidence="2">Cell membrane</location>
        <topology evidence="2">Multi-pass membrane protein</topology>
    </subcellularLocation>
</comment>
<dbReference type="GO" id="GO:0004673">
    <property type="term" value="F:protein histidine kinase activity"/>
    <property type="evidence" value="ECO:0007669"/>
    <property type="project" value="UniProtKB-EC"/>
</dbReference>
<dbReference type="GO" id="GO:0007165">
    <property type="term" value="P:signal transduction"/>
    <property type="evidence" value="ECO:0007669"/>
    <property type="project" value="InterPro"/>
</dbReference>
<keyword evidence="9" id="KW-0418">Kinase</keyword>
<dbReference type="PROSITE" id="PS50885">
    <property type="entry name" value="HAMP"/>
    <property type="match status" value="1"/>
</dbReference>
<evidence type="ECO:0000259" key="16">
    <source>
        <dbReference type="PROSITE" id="PS50885"/>
    </source>
</evidence>
<dbReference type="InterPro" id="IPR033479">
    <property type="entry name" value="dCache_1"/>
</dbReference>
<reference evidence="17" key="1">
    <citation type="journal article" date="2015" name="Nature">
        <title>Complex archaea that bridge the gap between prokaryotes and eukaryotes.</title>
        <authorList>
            <person name="Spang A."/>
            <person name="Saw J.H."/>
            <person name="Jorgensen S.L."/>
            <person name="Zaremba-Niedzwiedzka K."/>
            <person name="Martijn J."/>
            <person name="Lind A.E."/>
            <person name="van Eijk R."/>
            <person name="Schleper C."/>
            <person name="Guy L."/>
            <person name="Ettema T.J."/>
        </authorList>
    </citation>
    <scope>NUCLEOTIDE SEQUENCE</scope>
</reference>
<evidence type="ECO:0000256" key="6">
    <source>
        <dbReference type="ARBA" id="ARBA00022679"/>
    </source>
</evidence>
<evidence type="ECO:0000256" key="8">
    <source>
        <dbReference type="ARBA" id="ARBA00022741"/>
    </source>
</evidence>
<dbReference type="InterPro" id="IPR011102">
    <property type="entry name" value="Sig_transdc_His_kinase_HWE"/>
</dbReference>
<dbReference type="InterPro" id="IPR036890">
    <property type="entry name" value="HATPase_C_sf"/>
</dbReference>
<dbReference type="EMBL" id="LAZR01002416">
    <property type="protein sequence ID" value="KKN30310.1"/>
    <property type="molecule type" value="Genomic_DNA"/>
</dbReference>
<keyword evidence="6" id="KW-0808">Transferase</keyword>
<evidence type="ECO:0000256" key="5">
    <source>
        <dbReference type="ARBA" id="ARBA00022553"/>
    </source>
</evidence>
<evidence type="ECO:0000256" key="10">
    <source>
        <dbReference type="ARBA" id="ARBA00022840"/>
    </source>
</evidence>
<dbReference type="CDD" id="cd16936">
    <property type="entry name" value="HATPase_RsbW-like"/>
    <property type="match status" value="1"/>
</dbReference>
<dbReference type="SUPFAM" id="SSF55874">
    <property type="entry name" value="ATPase domain of HSP90 chaperone/DNA topoisomerase II/histidine kinase"/>
    <property type="match status" value="1"/>
</dbReference>
<dbReference type="PANTHER" id="PTHR41523">
    <property type="entry name" value="TWO-COMPONENT SYSTEM SENSOR PROTEIN"/>
    <property type="match status" value="1"/>
</dbReference>
<evidence type="ECO:0000256" key="2">
    <source>
        <dbReference type="ARBA" id="ARBA00004651"/>
    </source>
</evidence>
<dbReference type="InterPro" id="IPR003660">
    <property type="entry name" value="HAMP_dom"/>
</dbReference>
<dbReference type="AlphaFoldDB" id="A0A0F9PEU3"/>
<dbReference type="GO" id="GO:0005524">
    <property type="term" value="F:ATP binding"/>
    <property type="evidence" value="ECO:0007669"/>
    <property type="project" value="UniProtKB-KW"/>
</dbReference>
<dbReference type="Gene3D" id="6.10.340.10">
    <property type="match status" value="1"/>
</dbReference>
<evidence type="ECO:0000256" key="14">
    <source>
        <dbReference type="SAM" id="MobiDB-lite"/>
    </source>
</evidence>
<dbReference type="Gene3D" id="3.30.565.10">
    <property type="entry name" value="Histidine kinase-like ATPase, C-terminal domain"/>
    <property type="match status" value="1"/>
</dbReference>
<dbReference type="Pfam" id="PF13581">
    <property type="entry name" value="HATPase_c_2"/>
    <property type="match status" value="1"/>
</dbReference>